<accession>Q0RU97</accession>
<name>Q0RU97_FRAAA</name>
<evidence type="ECO:0000313" key="2">
    <source>
        <dbReference type="EMBL" id="CAJ58846.1"/>
    </source>
</evidence>
<reference evidence="2 3" key="1">
    <citation type="journal article" date="2007" name="Genome Res.">
        <title>Genome characteristics of facultatively symbiotic Frankia sp. strains reflect host range and host plant biogeography.</title>
        <authorList>
            <person name="Normand P."/>
            <person name="Lapierre P."/>
            <person name="Tisa L.S."/>
            <person name="Gogarten J.P."/>
            <person name="Alloisio N."/>
            <person name="Bagnarol E."/>
            <person name="Bassi C.A."/>
            <person name="Berry A.M."/>
            <person name="Bickhart D.M."/>
            <person name="Choisne N."/>
            <person name="Couloux A."/>
            <person name="Cournoyer B."/>
            <person name="Cruveiller S."/>
            <person name="Daubin V."/>
            <person name="Demange N."/>
            <person name="Francino M.P."/>
            <person name="Goltsman E."/>
            <person name="Huang Y."/>
            <person name="Kopp O.R."/>
            <person name="Labarre L."/>
            <person name="Lapidus A."/>
            <person name="Lavire C."/>
            <person name="Marechal J."/>
            <person name="Martinez M."/>
            <person name="Mastronunzio J.E."/>
            <person name="Mullin B.C."/>
            <person name="Niemann J."/>
            <person name="Pujic P."/>
            <person name="Rawnsley T."/>
            <person name="Rouy Z."/>
            <person name="Schenowitz C."/>
            <person name="Sellstedt A."/>
            <person name="Tavares F."/>
            <person name="Tomkins J.P."/>
            <person name="Vallenet D."/>
            <person name="Valverde C."/>
            <person name="Wall L.G."/>
            <person name="Wang Y."/>
            <person name="Medigue C."/>
            <person name="Benson D.R."/>
        </authorList>
    </citation>
    <scope>NUCLEOTIDE SEQUENCE [LARGE SCALE GENOMIC DNA]</scope>
    <source>
        <strain evidence="3">DSM 45986 / CECT 9034 / ACN14a</strain>
    </source>
</reference>
<dbReference type="EMBL" id="CT573213">
    <property type="protein sequence ID" value="CAJ58846.1"/>
    <property type="molecule type" value="Genomic_DNA"/>
</dbReference>
<organism evidence="2 3">
    <name type="scientific">Frankia alni (strain DSM 45986 / CECT 9034 / ACN14a)</name>
    <dbReference type="NCBI Taxonomy" id="326424"/>
    <lineage>
        <taxon>Bacteria</taxon>
        <taxon>Bacillati</taxon>
        <taxon>Actinomycetota</taxon>
        <taxon>Actinomycetes</taxon>
        <taxon>Frankiales</taxon>
        <taxon>Frankiaceae</taxon>
        <taxon>Frankia</taxon>
    </lineage>
</organism>
<feature type="region of interest" description="Disordered" evidence="1">
    <location>
        <begin position="1"/>
        <end position="47"/>
    </location>
</feature>
<dbReference type="Proteomes" id="UP000000657">
    <property type="component" value="Chromosome"/>
</dbReference>
<dbReference type="AlphaFoldDB" id="Q0RU97"/>
<dbReference type="KEGG" id="fal:FRAAL0167"/>
<protein>
    <submittedName>
        <fullName evidence="2">Uncharacterized protein</fullName>
    </submittedName>
</protein>
<keyword evidence="3" id="KW-1185">Reference proteome</keyword>
<evidence type="ECO:0000313" key="3">
    <source>
        <dbReference type="Proteomes" id="UP000000657"/>
    </source>
</evidence>
<gene>
    <name evidence="2" type="ordered locus">FRAAL0167</name>
</gene>
<evidence type="ECO:0000256" key="1">
    <source>
        <dbReference type="SAM" id="MobiDB-lite"/>
    </source>
</evidence>
<proteinExistence type="predicted"/>
<dbReference type="RefSeq" id="WP_011601428.1">
    <property type="nucleotide sequence ID" value="NC_008278.1"/>
</dbReference>
<dbReference type="HOGENOM" id="CLU_2699292_0_0_11"/>
<sequence length="73" mass="7478">MTKGAVRPVGIPSAEATPAPPRHPRTCVPDRADGAGTGRHALTPGVPMPDGVPLRDNLRDNAHDLPLLLGSAA</sequence>
<dbReference type="STRING" id="326424.FRAAL0167"/>